<comment type="caution">
    <text evidence="1">The sequence shown here is derived from an EMBL/GenBank/DDBJ whole genome shotgun (WGS) entry which is preliminary data.</text>
</comment>
<evidence type="ECO:0000313" key="2">
    <source>
        <dbReference type="Proteomes" id="UP000887116"/>
    </source>
</evidence>
<reference evidence="1" key="1">
    <citation type="submission" date="2020-07" db="EMBL/GenBank/DDBJ databases">
        <title>Multicomponent nature underlies the extraordinary mechanical properties of spider dragline silk.</title>
        <authorList>
            <person name="Kono N."/>
            <person name="Nakamura H."/>
            <person name="Mori M."/>
            <person name="Yoshida Y."/>
            <person name="Ohtoshi R."/>
            <person name="Malay A.D."/>
            <person name="Moran D.A.P."/>
            <person name="Tomita M."/>
            <person name="Numata K."/>
            <person name="Arakawa K."/>
        </authorList>
    </citation>
    <scope>NUCLEOTIDE SEQUENCE</scope>
</reference>
<protein>
    <submittedName>
        <fullName evidence="1">Uncharacterized protein</fullName>
    </submittedName>
</protein>
<evidence type="ECO:0000313" key="1">
    <source>
        <dbReference type="EMBL" id="GFR07063.1"/>
    </source>
</evidence>
<accession>A0A8X6GMA6</accession>
<sequence>MPWRHELFVNLPPRPDKRLRVDSSMCIRTEDRSLQNSDLNPSTTHTVTVVLRRNECFANPPPRPDGRVLGGLSRLHQNAKLNGPELCPEFFHTSDRDLCQWAESSANT</sequence>
<dbReference type="EMBL" id="BMAO01035953">
    <property type="protein sequence ID" value="GFR07063.1"/>
    <property type="molecule type" value="Genomic_DNA"/>
</dbReference>
<gene>
    <name evidence="1" type="ORF">TNCT_160641</name>
</gene>
<name>A0A8X6GMA6_TRICU</name>
<organism evidence="1 2">
    <name type="scientific">Trichonephila clavata</name>
    <name type="common">Joro spider</name>
    <name type="synonym">Nephila clavata</name>
    <dbReference type="NCBI Taxonomy" id="2740835"/>
    <lineage>
        <taxon>Eukaryota</taxon>
        <taxon>Metazoa</taxon>
        <taxon>Ecdysozoa</taxon>
        <taxon>Arthropoda</taxon>
        <taxon>Chelicerata</taxon>
        <taxon>Arachnida</taxon>
        <taxon>Araneae</taxon>
        <taxon>Araneomorphae</taxon>
        <taxon>Entelegynae</taxon>
        <taxon>Araneoidea</taxon>
        <taxon>Nephilidae</taxon>
        <taxon>Trichonephila</taxon>
    </lineage>
</organism>
<dbReference type="AlphaFoldDB" id="A0A8X6GMA6"/>
<dbReference type="Proteomes" id="UP000887116">
    <property type="component" value="Unassembled WGS sequence"/>
</dbReference>
<keyword evidence="2" id="KW-1185">Reference proteome</keyword>
<proteinExistence type="predicted"/>